<feature type="compositionally biased region" description="Basic and acidic residues" evidence="1">
    <location>
        <begin position="113"/>
        <end position="124"/>
    </location>
</feature>
<name>A0A6J4T2E8_9ACTN</name>
<sequence length="124" mass="13450">EPPPAAPQRRLRRAVPAGPQRRGGAPRLLPRARDERLRRVGQGDRQPRHGGAQAPRTRLPRRHALRGVRGSREEGVALQARPRHGQGPHPRAQSGRGPGRRVQAARARPPAAGRHDGARGGRGV</sequence>
<dbReference type="EMBL" id="CADCVS010000328">
    <property type="protein sequence ID" value="CAA9511406.1"/>
    <property type="molecule type" value="Genomic_DNA"/>
</dbReference>
<feature type="non-terminal residue" evidence="2">
    <location>
        <position position="124"/>
    </location>
</feature>
<proteinExistence type="predicted"/>
<protein>
    <submittedName>
        <fullName evidence="2">Mesaconyl-CoA hydratase</fullName>
    </submittedName>
</protein>
<evidence type="ECO:0000256" key="1">
    <source>
        <dbReference type="SAM" id="MobiDB-lite"/>
    </source>
</evidence>
<dbReference type="AlphaFoldDB" id="A0A6J4T2E8"/>
<feature type="compositionally biased region" description="Basic and acidic residues" evidence="1">
    <location>
        <begin position="31"/>
        <end position="47"/>
    </location>
</feature>
<accession>A0A6J4T2E8</accession>
<feature type="compositionally biased region" description="Low complexity" evidence="1">
    <location>
        <begin position="100"/>
        <end position="112"/>
    </location>
</feature>
<organism evidence="2">
    <name type="scientific">uncultured Solirubrobacteraceae bacterium</name>
    <dbReference type="NCBI Taxonomy" id="1162706"/>
    <lineage>
        <taxon>Bacteria</taxon>
        <taxon>Bacillati</taxon>
        <taxon>Actinomycetota</taxon>
        <taxon>Thermoleophilia</taxon>
        <taxon>Solirubrobacterales</taxon>
        <taxon>Solirubrobacteraceae</taxon>
        <taxon>environmental samples</taxon>
    </lineage>
</organism>
<evidence type="ECO:0000313" key="2">
    <source>
        <dbReference type="EMBL" id="CAA9511406.1"/>
    </source>
</evidence>
<feature type="non-terminal residue" evidence="2">
    <location>
        <position position="1"/>
    </location>
</feature>
<reference evidence="2" key="1">
    <citation type="submission" date="2020-02" db="EMBL/GenBank/DDBJ databases">
        <authorList>
            <person name="Meier V. D."/>
        </authorList>
    </citation>
    <scope>NUCLEOTIDE SEQUENCE</scope>
    <source>
        <strain evidence="2">AVDCRST_MAG30</strain>
    </source>
</reference>
<feature type="region of interest" description="Disordered" evidence="1">
    <location>
        <begin position="1"/>
        <end position="124"/>
    </location>
</feature>
<gene>
    <name evidence="2" type="ORF">AVDCRST_MAG30-2505</name>
</gene>